<keyword evidence="6" id="KW-1185">Reference proteome</keyword>
<dbReference type="Gene3D" id="3.40.50.300">
    <property type="entry name" value="P-loop containing nucleotide triphosphate hydrolases"/>
    <property type="match status" value="1"/>
</dbReference>
<dbReference type="OrthoDB" id="1577640at2759"/>
<dbReference type="InterPro" id="IPR056884">
    <property type="entry name" value="NPHP3-like_N"/>
</dbReference>
<organism evidence="5 6">
    <name type="scientific">Stachybotrys elegans</name>
    <dbReference type="NCBI Taxonomy" id="80388"/>
    <lineage>
        <taxon>Eukaryota</taxon>
        <taxon>Fungi</taxon>
        <taxon>Dikarya</taxon>
        <taxon>Ascomycota</taxon>
        <taxon>Pezizomycotina</taxon>
        <taxon>Sordariomycetes</taxon>
        <taxon>Hypocreomycetidae</taxon>
        <taxon>Hypocreales</taxon>
        <taxon>Stachybotryaceae</taxon>
        <taxon>Stachybotrys</taxon>
    </lineage>
</organism>
<dbReference type="Pfam" id="PF24883">
    <property type="entry name" value="NPHP3_N"/>
    <property type="match status" value="1"/>
</dbReference>
<feature type="domain" description="GPI inositol-deacylase winged helix" evidence="3">
    <location>
        <begin position="467"/>
        <end position="543"/>
    </location>
</feature>
<sequence length="759" mass="85389">MGEVLTVIEIVLAISGVVELLFDYGRQVKEAKDDIRRLTQELLTLKGTLEHFESHASKETEPETLSQVRGMLQMTNSTLETLTTQLGTHKSRLGRALGRLTWPYRSDEIQKHFETIERSKTWFIMVILKDSNDRTLQVYSEMKRLAALLHEDMVQRQTGKMLSETQQLLRWLAPSDAQQQLLAATKNKTPGTGRWIFDQHFDSWAQPGHTKLPCLWITGKSGSGKTVLFSSIVDKVQALCASQEKSRMFMGFHCCSLADAASQKLPNIFGSILAQVGKVRPDLLQQVAPFYRLNTALVPQNNLTLADLDGIFSLMLKSVDCLFILVDALNETPETDTIAGALLRLCENHPSQIRLAVTCTRSHLDPSPLIREIPMRVGPVAHDIEHYIQYRMNSDAAFLALSATIREEIQATISQRADGMFRWAKLSMDQLSTLRTGRDVRDALGGMPQTLNDTYVGLLERIPAYDRPIAREALLWLSFALRPLTLDELAEAVVLRESDTSIDDDSRLHNPLIILDVCQGLIDGNANSLTLAHDSVRSFLSSSYIRQTAAAYFSMDPSDAHASMMRKCLSYLRLDVFAQGPVVERKHLNERKEAYPLLNYATMLWPIHSERSTLSPSDEACILSFFDTKRHGDGSSFESWVQLLLDSTMLESIRQTEPLYYAASFNMLSVLKLLLRPELGVDVNRPGGRFRSPPLFVALWRANLTAAKMLLAAGADPDQPDGSTDLTSRRLAVRKGFEEVIKEMDKIPKHSIRRNPHVW</sequence>
<gene>
    <name evidence="5" type="ORF">B0I35DRAFT_4439</name>
</gene>
<dbReference type="InterPro" id="IPR027417">
    <property type="entry name" value="P-loop_NTPase"/>
</dbReference>
<feature type="domain" description="Nephrocystin 3-like N-terminal" evidence="4">
    <location>
        <begin position="191"/>
        <end position="359"/>
    </location>
</feature>
<dbReference type="SUPFAM" id="SSF52540">
    <property type="entry name" value="P-loop containing nucleoside triphosphate hydrolases"/>
    <property type="match status" value="1"/>
</dbReference>
<dbReference type="Gene3D" id="1.25.40.20">
    <property type="entry name" value="Ankyrin repeat-containing domain"/>
    <property type="match status" value="1"/>
</dbReference>
<dbReference type="Pfam" id="PF22939">
    <property type="entry name" value="WHD_GPIID"/>
    <property type="match status" value="1"/>
</dbReference>
<protein>
    <submittedName>
        <fullName evidence="5">Ankyrin repeat protein</fullName>
    </submittedName>
</protein>
<dbReference type="Pfam" id="PF13637">
    <property type="entry name" value="Ank_4"/>
    <property type="match status" value="1"/>
</dbReference>
<evidence type="ECO:0000256" key="1">
    <source>
        <dbReference type="ARBA" id="ARBA00022737"/>
    </source>
</evidence>
<evidence type="ECO:0000313" key="5">
    <source>
        <dbReference type="EMBL" id="KAH7327932.1"/>
    </source>
</evidence>
<evidence type="ECO:0000259" key="4">
    <source>
        <dbReference type="Pfam" id="PF24883"/>
    </source>
</evidence>
<dbReference type="PANTHER" id="PTHR10039">
    <property type="entry name" value="AMELOGENIN"/>
    <property type="match status" value="1"/>
</dbReference>
<dbReference type="InterPro" id="IPR002110">
    <property type="entry name" value="Ankyrin_rpt"/>
</dbReference>
<dbReference type="InterPro" id="IPR036770">
    <property type="entry name" value="Ankyrin_rpt-contain_sf"/>
</dbReference>
<accession>A0A8K0T4K8</accession>
<evidence type="ECO:0000313" key="6">
    <source>
        <dbReference type="Proteomes" id="UP000813444"/>
    </source>
</evidence>
<name>A0A8K0T4K8_9HYPO</name>
<keyword evidence="2" id="KW-0175">Coiled coil</keyword>
<evidence type="ECO:0000256" key="2">
    <source>
        <dbReference type="SAM" id="Coils"/>
    </source>
</evidence>
<dbReference type="Proteomes" id="UP000813444">
    <property type="component" value="Unassembled WGS sequence"/>
</dbReference>
<dbReference type="InterPro" id="IPR054471">
    <property type="entry name" value="GPIID_WHD"/>
</dbReference>
<dbReference type="AlphaFoldDB" id="A0A8K0T4K8"/>
<feature type="coiled-coil region" evidence="2">
    <location>
        <begin position="21"/>
        <end position="48"/>
    </location>
</feature>
<reference evidence="5" key="1">
    <citation type="journal article" date="2021" name="Nat. Commun.">
        <title>Genetic determinants of endophytism in the Arabidopsis root mycobiome.</title>
        <authorList>
            <person name="Mesny F."/>
            <person name="Miyauchi S."/>
            <person name="Thiergart T."/>
            <person name="Pickel B."/>
            <person name="Atanasova L."/>
            <person name="Karlsson M."/>
            <person name="Huettel B."/>
            <person name="Barry K.W."/>
            <person name="Haridas S."/>
            <person name="Chen C."/>
            <person name="Bauer D."/>
            <person name="Andreopoulos W."/>
            <person name="Pangilinan J."/>
            <person name="LaButti K."/>
            <person name="Riley R."/>
            <person name="Lipzen A."/>
            <person name="Clum A."/>
            <person name="Drula E."/>
            <person name="Henrissat B."/>
            <person name="Kohler A."/>
            <person name="Grigoriev I.V."/>
            <person name="Martin F.M."/>
            <person name="Hacquard S."/>
        </authorList>
    </citation>
    <scope>NUCLEOTIDE SEQUENCE</scope>
    <source>
        <strain evidence="5">MPI-CAGE-CH-0235</strain>
    </source>
</reference>
<dbReference type="EMBL" id="JAGPNK010000001">
    <property type="protein sequence ID" value="KAH7327932.1"/>
    <property type="molecule type" value="Genomic_DNA"/>
</dbReference>
<dbReference type="PANTHER" id="PTHR10039:SF16">
    <property type="entry name" value="GPI INOSITOL-DEACYLASE"/>
    <property type="match status" value="1"/>
</dbReference>
<evidence type="ECO:0000259" key="3">
    <source>
        <dbReference type="Pfam" id="PF22939"/>
    </source>
</evidence>
<dbReference type="SUPFAM" id="SSF48403">
    <property type="entry name" value="Ankyrin repeat"/>
    <property type="match status" value="1"/>
</dbReference>
<keyword evidence="1" id="KW-0677">Repeat</keyword>
<comment type="caution">
    <text evidence="5">The sequence shown here is derived from an EMBL/GenBank/DDBJ whole genome shotgun (WGS) entry which is preliminary data.</text>
</comment>
<proteinExistence type="predicted"/>